<dbReference type="Pfam" id="PF12697">
    <property type="entry name" value="Abhydrolase_6"/>
    <property type="match status" value="1"/>
</dbReference>
<reference evidence="3" key="1">
    <citation type="submission" date="2016-10" db="EMBL/GenBank/DDBJ databases">
        <authorList>
            <person name="Varghese N."/>
            <person name="Submissions S."/>
        </authorList>
    </citation>
    <scope>NUCLEOTIDE SEQUENCE [LARGE SCALE GENOMIC DNA]</scope>
    <source>
        <strain evidence="3">DSM 45422</strain>
    </source>
</reference>
<feature type="domain" description="AB hydrolase-1" evidence="1">
    <location>
        <begin position="5"/>
        <end position="225"/>
    </location>
</feature>
<dbReference type="SUPFAM" id="SSF53474">
    <property type="entry name" value="alpha/beta-Hydrolases"/>
    <property type="match status" value="1"/>
</dbReference>
<accession>A0A1H3EBA9</accession>
<evidence type="ECO:0000313" key="3">
    <source>
        <dbReference type="Proteomes" id="UP000198921"/>
    </source>
</evidence>
<dbReference type="GO" id="GO:0003824">
    <property type="term" value="F:catalytic activity"/>
    <property type="evidence" value="ECO:0007669"/>
    <property type="project" value="UniProtKB-ARBA"/>
</dbReference>
<sequence>MAHYVLVHGAWGGGWVWDDVARRLEGLGHRVTVVDQLPSARTDPGALGDLRSDAARVRQVLAGIDEPVVLVGNSYGGMVITELADDPRVRHSVYVAAFWPQRGQSLLDLAGGDSLPAWVEPRDDGSLAVSRDPETVREALCADLSREQAAAFRDRLVLQSVAAFTTPSTAPERRHPTTYVVCTQESDSSIPVPAQEAMATPAERLVRLSSAHMAPLSVPDELARALADVAELTGVRA</sequence>
<evidence type="ECO:0000259" key="1">
    <source>
        <dbReference type="Pfam" id="PF12697"/>
    </source>
</evidence>
<dbReference type="STRING" id="1137993.SAMN05660209_01126"/>
<protein>
    <submittedName>
        <fullName evidence="2">Pimeloyl-ACP methyl ester carboxylesterase</fullName>
    </submittedName>
</protein>
<dbReference type="InterPro" id="IPR000073">
    <property type="entry name" value="AB_hydrolase_1"/>
</dbReference>
<keyword evidence="3" id="KW-1185">Reference proteome</keyword>
<dbReference type="OrthoDB" id="9773549at2"/>
<organism evidence="2 3">
    <name type="scientific">Geodermatophilus africanus</name>
    <dbReference type="NCBI Taxonomy" id="1137993"/>
    <lineage>
        <taxon>Bacteria</taxon>
        <taxon>Bacillati</taxon>
        <taxon>Actinomycetota</taxon>
        <taxon>Actinomycetes</taxon>
        <taxon>Geodermatophilales</taxon>
        <taxon>Geodermatophilaceae</taxon>
        <taxon>Geodermatophilus</taxon>
    </lineage>
</organism>
<dbReference type="Proteomes" id="UP000198921">
    <property type="component" value="Unassembled WGS sequence"/>
</dbReference>
<gene>
    <name evidence="2" type="ORF">SAMN05660209_01126</name>
</gene>
<dbReference type="PANTHER" id="PTHR37017:SF11">
    <property type="entry name" value="ESTERASE_LIPASE_THIOESTERASE DOMAIN-CONTAINING PROTEIN"/>
    <property type="match status" value="1"/>
</dbReference>
<dbReference type="InterPro" id="IPR052897">
    <property type="entry name" value="Sec-Metab_Biosynth_Hydrolase"/>
</dbReference>
<dbReference type="RefSeq" id="WP_091152382.1">
    <property type="nucleotide sequence ID" value="NZ_FNOT01000003.1"/>
</dbReference>
<evidence type="ECO:0000313" key="2">
    <source>
        <dbReference type="EMBL" id="SDX76042.1"/>
    </source>
</evidence>
<dbReference type="EMBL" id="FNOT01000003">
    <property type="protein sequence ID" value="SDX76042.1"/>
    <property type="molecule type" value="Genomic_DNA"/>
</dbReference>
<proteinExistence type="predicted"/>
<dbReference type="AlphaFoldDB" id="A0A1H3EBA9"/>
<dbReference type="InterPro" id="IPR029058">
    <property type="entry name" value="AB_hydrolase_fold"/>
</dbReference>
<dbReference type="PANTHER" id="PTHR37017">
    <property type="entry name" value="AB HYDROLASE-1 DOMAIN-CONTAINING PROTEIN-RELATED"/>
    <property type="match status" value="1"/>
</dbReference>
<dbReference type="Gene3D" id="3.40.50.1820">
    <property type="entry name" value="alpha/beta hydrolase"/>
    <property type="match status" value="1"/>
</dbReference>
<name>A0A1H3EBA9_9ACTN</name>